<feature type="transmembrane region" description="Helical" evidence="1">
    <location>
        <begin position="56"/>
        <end position="74"/>
    </location>
</feature>
<dbReference type="Ensembl" id="ENSMALT00000003636.1">
    <property type="protein sequence ID" value="ENSMALP00000003543.1"/>
    <property type="gene ID" value="ENSMALG00000002586.1"/>
</dbReference>
<dbReference type="Gene3D" id="3.30.160.60">
    <property type="entry name" value="Classic Zinc Finger"/>
    <property type="match status" value="1"/>
</dbReference>
<keyword evidence="1" id="KW-0472">Membrane</keyword>
<reference evidence="2" key="2">
    <citation type="submission" date="2025-09" db="UniProtKB">
        <authorList>
            <consortium name="Ensembl"/>
        </authorList>
    </citation>
    <scope>IDENTIFICATION</scope>
</reference>
<keyword evidence="3" id="KW-1185">Reference proteome</keyword>
<evidence type="ECO:0000313" key="2">
    <source>
        <dbReference type="Ensembl" id="ENSMALP00000003543.1"/>
    </source>
</evidence>
<proteinExistence type="predicted"/>
<protein>
    <submittedName>
        <fullName evidence="2">Uncharacterized protein</fullName>
    </submittedName>
</protein>
<keyword evidence="1" id="KW-0812">Transmembrane</keyword>
<dbReference type="Proteomes" id="UP000261600">
    <property type="component" value="Unplaced"/>
</dbReference>
<evidence type="ECO:0000256" key="1">
    <source>
        <dbReference type="SAM" id="Phobius"/>
    </source>
</evidence>
<keyword evidence="1" id="KW-1133">Transmembrane helix</keyword>
<organism evidence="2 3">
    <name type="scientific">Monopterus albus</name>
    <name type="common">Swamp eel</name>
    <dbReference type="NCBI Taxonomy" id="43700"/>
    <lineage>
        <taxon>Eukaryota</taxon>
        <taxon>Metazoa</taxon>
        <taxon>Chordata</taxon>
        <taxon>Craniata</taxon>
        <taxon>Vertebrata</taxon>
        <taxon>Euteleostomi</taxon>
        <taxon>Actinopterygii</taxon>
        <taxon>Neopterygii</taxon>
        <taxon>Teleostei</taxon>
        <taxon>Neoteleostei</taxon>
        <taxon>Acanthomorphata</taxon>
        <taxon>Anabantaria</taxon>
        <taxon>Synbranchiformes</taxon>
        <taxon>Synbranchidae</taxon>
        <taxon>Monopterus</taxon>
    </lineage>
</organism>
<reference evidence="2" key="1">
    <citation type="submission" date="2025-08" db="UniProtKB">
        <authorList>
            <consortium name="Ensembl"/>
        </authorList>
    </citation>
    <scope>IDENTIFICATION</scope>
</reference>
<sequence>MTEEKLLKRLLTDDYCYVCEAVLLFESQRLSHYEVCCQLMQSKHAQPYPEVKYQKIIIITISLFFYITYLFKLIKLHYND</sequence>
<dbReference type="AlphaFoldDB" id="A0A3Q3IGN6"/>
<accession>A0A3Q3IGN6</accession>
<evidence type="ECO:0000313" key="3">
    <source>
        <dbReference type="Proteomes" id="UP000261600"/>
    </source>
</evidence>
<name>A0A3Q3IGN6_MONAL</name>